<name>A0A821QFM0_9BILA</name>
<dbReference type="EMBL" id="CAJOBS010002520">
    <property type="protein sequence ID" value="CAF4820508.1"/>
    <property type="molecule type" value="Genomic_DNA"/>
</dbReference>
<feature type="region of interest" description="Disordered" evidence="1">
    <location>
        <begin position="168"/>
        <end position="190"/>
    </location>
</feature>
<accession>A0A821QFM0</accession>
<dbReference type="AlphaFoldDB" id="A0A821QFM0"/>
<organism evidence="2 3">
    <name type="scientific">Rotaria socialis</name>
    <dbReference type="NCBI Taxonomy" id="392032"/>
    <lineage>
        <taxon>Eukaryota</taxon>
        <taxon>Metazoa</taxon>
        <taxon>Spiralia</taxon>
        <taxon>Gnathifera</taxon>
        <taxon>Rotifera</taxon>
        <taxon>Eurotatoria</taxon>
        <taxon>Bdelloidea</taxon>
        <taxon>Philodinida</taxon>
        <taxon>Philodinidae</taxon>
        <taxon>Rotaria</taxon>
    </lineage>
</organism>
<evidence type="ECO:0000256" key="1">
    <source>
        <dbReference type="SAM" id="MobiDB-lite"/>
    </source>
</evidence>
<proteinExistence type="predicted"/>
<evidence type="ECO:0000313" key="2">
    <source>
        <dbReference type="EMBL" id="CAF4820508.1"/>
    </source>
</evidence>
<sequence>MDDKDFIIDCECKDDNGEPIAITEECCKTCACTNNATVIAANANKDNGRCKKTERLIERVIDKVLANNVVYEAKIRRERLRNLSRDKSQPSTSGTVHSNRGLKRQSEECIENSNRQIKRTSQAPVDVDEIVPEVGTSMSDAKTSMRYRLPACECGSINHRADSTIVPEARPVNDGDTGTDQNAYIVDLSD</sequence>
<reference evidence="2" key="1">
    <citation type="submission" date="2021-02" db="EMBL/GenBank/DDBJ databases">
        <authorList>
            <person name="Nowell W R."/>
        </authorList>
    </citation>
    <scope>NUCLEOTIDE SEQUENCE</scope>
</reference>
<feature type="compositionally biased region" description="Polar residues" evidence="1">
    <location>
        <begin position="111"/>
        <end position="123"/>
    </location>
</feature>
<dbReference type="Proteomes" id="UP000663838">
    <property type="component" value="Unassembled WGS sequence"/>
</dbReference>
<comment type="caution">
    <text evidence="2">The sequence shown here is derived from an EMBL/GenBank/DDBJ whole genome shotgun (WGS) entry which is preliminary data.</text>
</comment>
<feature type="compositionally biased region" description="Polar residues" evidence="1">
    <location>
        <begin position="89"/>
        <end position="98"/>
    </location>
</feature>
<gene>
    <name evidence="2" type="ORF">TOA249_LOCUS24553</name>
</gene>
<evidence type="ECO:0000313" key="3">
    <source>
        <dbReference type="Proteomes" id="UP000663838"/>
    </source>
</evidence>
<feature type="region of interest" description="Disordered" evidence="1">
    <location>
        <begin position="82"/>
        <end position="123"/>
    </location>
</feature>
<protein>
    <submittedName>
        <fullName evidence="2">Uncharacterized protein</fullName>
    </submittedName>
</protein>